<dbReference type="AlphaFoldDB" id="A0A9P9FUT6"/>
<dbReference type="Proteomes" id="UP000738349">
    <property type="component" value="Unassembled WGS sequence"/>
</dbReference>
<reference evidence="3" key="1">
    <citation type="journal article" date="2021" name="Nat. Commun.">
        <title>Genetic determinants of endophytism in the Arabidopsis root mycobiome.</title>
        <authorList>
            <person name="Mesny F."/>
            <person name="Miyauchi S."/>
            <person name="Thiergart T."/>
            <person name="Pickel B."/>
            <person name="Atanasova L."/>
            <person name="Karlsson M."/>
            <person name="Huettel B."/>
            <person name="Barry K.W."/>
            <person name="Haridas S."/>
            <person name="Chen C."/>
            <person name="Bauer D."/>
            <person name="Andreopoulos W."/>
            <person name="Pangilinan J."/>
            <person name="LaButti K."/>
            <person name="Riley R."/>
            <person name="Lipzen A."/>
            <person name="Clum A."/>
            <person name="Drula E."/>
            <person name="Henrissat B."/>
            <person name="Kohler A."/>
            <person name="Grigoriev I.V."/>
            <person name="Martin F.M."/>
            <person name="Hacquard S."/>
        </authorList>
    </citation>
    <scope>NUCLEOTIDE SEQUENCE</scope>
    <source>
        <strain evidence="3">MPI-CAGE-AT-0147</strain>
    </source>
</reference>
<feature type="region of interest" description="Disordered" evidence="1">
    <location>
        <begin position="1"/>
        <end position="21"/>
    </location>
</feature>
<accession>A0A9P9FUT6</accession>
<comment type="caution">
    <text evidence="3">The sequence shown here is derived from an EMBL/GenBank/DDBJ whole genome shotgun (WGS) entry which is preliminary data.</text>
</comment>
<feature type="transmembrane region" description="Helical" evidence="2">
    <location>
        <begin position="98"/>
        <end position="117"/>
    </location>
</feature>
<name>A0A9P9FUT6_9HYPO</name>
<feature type="transmembrane region" description="Helical" evidence="2">
    <location>
        <begin position="172"/>
        <end position="192"/>
    </location>
</feature>
<organism evidence="3 4">
    <name type="scientific">Dactylonectria macrodidyma</name>
    <dbReference type="NCBI Taxonomy" id="307937"/>
    <lineage>
        <taxon>Eukaryota</taxon>
        <taxon>Fungi</taxon>
        <taxon>Dikarya</taxon>
        <taxon>Ascomycota</taxon>
        <taxon>Pezizomycotina</taxon>
        <taxon>Sordariomycetes</taxon>
        <taxon>Hypocreomycetidae</taxon>
        <taxon>Hypocreales</taxon>
        <taxon>Nectriaceae</taxon>
        <taxon>Dactylonectria</taxon>
    </lineage>
</organism>
<feature type="region of interest" description="Disordered" evidence="1">
    <location>
        <begin position="57"/>
        <end position="77"/>
    </location>
</feature>
<keyword evidence="2" id="KW-0812">Transmembrane</keyword>
<keyword evidence="2" id="KW-0472">Membrane</keyword>
<evidence type="ECO:0000256" key="2">
    <source>
        <dbReference type="SAM" id="Phobius"/>
    </source>
</evidence>
<protein>
    <submittedName>
        <fullName evidence="3">Uncharacterized protein</fullName>
    </submittedName>
</protein>
<sequence length="255" mass="27892">MDTGNWADPVKGSDSDDRHATLHITREEVRALVREEMLATSAEVELEPMLPSYESSVPLLSSDSNPSPHLQTDIESGQQSLETREYEAGVDMSCFSSWLRVTITLWPLVAVSTYLCLSGKDTAAIGILSFLLIWVLYGATIVFFIAACWLVGGANKTNEAKPNTQDAASSDAGPTVFGFHFCLSWMALYFFMRLWLKGPLSRAELAAAFDANISQQDALANLTACITDKITTRNATIDDFTFCLSKLGMAEIALV</sequence>
<feature type="compositionally biased region" description="Basic and acidic residues" evidence="1">
    <location>
        <begin position="11"/>
        <end position="21"/>
    </location>
</feature>
<dbReference type="OrthoDB" id="5098074at2759"/>
<proteinExistence type="predicted"/>
<evidence type="ECO:0000256" key="1">
    <source>
        <dbReference type="SAM" id="MobiDB-lite"/>
    </source>
</evidence>
<evidence type="ECO:0000313" key="3">
    <source>
        <dbReference type="EMBL" id="KAH7176910.1"/>
    </source>
</evidence>
<feature type="transmembrane region" description="Helical" evidence="2">
    <location>
        <begin position="124"/>
        <end position="152"/>
    </location>
</feature>
<evidence type="ECO:0000313" key="4">
    <source>
        <dbReference type="Proteomes" id="UP000738349"/>
    </source>
</evidence>
<gene>
    <name evidence="3" type="ORF">EDB81DRAFT_51110</name>
</gene>
<dbReference type="EMBL" id="JAGMUV010000001">
    <property type="protein sequence ID" value="KAH7176910.1"/>
    <property type="molecule type" value="Genomic_DNA"/>
</dbReference>
<keyword evidence="4" id="KW-1185">Reference proteome</keyword>
<keyword evidence="2" id="KW-1133">Transmembrane helix</keyword>